<dbReference type="EMBL" id="SBIW01000028">
    <property type="protein sequence ID" value="RWY47240.1"/>
    <property type="molecule type" value="Genomic_DNA"/>
</dbReference>
<accession>A0A3S3USP4</accession>
<gene>
    <name evidence="1" type="ORF">EPL05_22405</name>
</gene>
<protein>
    <submittedName>
        <fullName evidence="1">Uncharacterized protein</fullName>
    </submittedName>
</protein>
<keyword evidence="2" id="KW-1185">Reference proteome</keyword>
<name>A0A3S3USP4_9SPHI</name>
<evidence type="ECO:0000313" key="1">
    <source>
        <dbReference type="EMBL" id="RWY47240.1"/>
    </source>
</evidence>
<reference evidence="1 2" key="1">
    <citation type="submission" date="2019-01" db="EMBL/GenBank/DDBJ databases">
        <title>Mucilaginibacter antarcticum sp. nov., isolated from antarctic soil.</title>
        <authorList>
            <person name="Yan Y.-Q."/>
            <person name="Du Z.-J."/>
        </authorList>
    </citation>
    <scope>NUCLEOTIDE SEQUENCE [LARGE SCALE GENOMIC DNA]</scope>
    <source>
        <strain evidence="1 2">F01003</strain>
    </source>
</reference>
<proteinExistence type="predicted"/>
<organism evidence="1 2">
    <name type="scientific">Mucilaginibacter gilvus</name>
    <dbReference type="NCBI Taxonomy" id="2305909"/>
    <lineage>
        <taxon>Bacteria</taxon>
        <taxon>Pseudomonadati</taxon>
        <taxon>Bacteroidota</taxon>
        <taxon>Sphingobacteriia</taxon>
        <taxon>Sphingobacteriales</taxon>
        <taxon>Sphingobacteriaceae</taxon>
        <taxon>Mucilaginibacter</taxon>
    </lineage>
</organism>
<sequence length="114" mass="13403">MDYPNVQKWKYDYVYKKYAESALTSIQLLGDEDTVKLANAYTLSGGKQHYDELLKKLRDDLRKELDLKQLPNTMEYHPSTFRVYRNVGAPEELTPEQQLDIAVRLSEFSRELVK</sequence>
<comment type="caution">
    <text evidence="1">The sequence shown here is derived from an EMBL/GenBank/DDBJ whole genome shotgun (WGS) entry which is preliminary data.</text>
</comment>
<evidence type="ECO:0000313" key="2">
    <source>
        <dbReference type="Proteomes" id="UP000286701"/>
    </source>
</evidence>
<dbReference type="AlphaFoldDB" id="A0A3S3USP4"/>
<dbReference type="Proteomes" id="UP000286701">
    <property type="component" value="Unassembled WGS sequence"/>
</dbReference>
<dbReference type="RefSeq" id="WP_128536222.1">
    <property type="nucleotide sequence ID" value="NZ_SBIW01000028.1"/>
</dbReference>